<proteinExistence type="predicted"/>
<gene>
    <name evidence="3" type="ORF">IL334_002105</name>
</gene>
<feature type="region of interest" description="Disordered" evidence="1">
    <location>
        <begin position="630"/>
        <end position="683"/>
    </location>
</feature>
<evidence type="ECO:0000256" key="1">
    <source>
        <dbReference type="SAM" id="MobiDB-lite"/>
    </source>
</evidence>
<name>A0ABZ1CUX9_9TREE</name>
<feature type="region of interest" description="Disordered" evidence="1">
    <location>
        <begin position="488"/>
        <end position="554"/>
    </location>
</feature>
<feature type="compositionally biased region" description="Basic and acidic residues" evidence="1">
    <location>
        <begin position="394"/>
        <end position="410"/>
    </location>
</feature>
<keyword evidence="4" id="KW-1185">Reference proteome</keyword>
<feature type="compositionally biased region" description="Basic and acidic residues" evidence="1">
    <location>
        <begin position="370"/>
        <end position="379"/>
    </location>
</feature>
<feature type="domain" description="CRIB" evidence="2">
    <location>
        <begin position="240"/>
        <end position="253"/>
    </location>
</feature>
<evidence type="ECO:0000313" key="4">
    <source>
        <dbReference type="Proteomes" id="UP001329825"/>
    </source>
</evidence>
<protein>
    <recommendedName>
        <fullName evidence="2">CRIB domain-containing protein</fullName>
    </recommendedName>
</protein>
<evidence type="ECO:0000259" key="2">
    <source>
        <dbReference type="PROSITE" id="PS50108"/>
    </source>
</evidence>
<feature type="region of interest" description="Disordered" evidence="1">
    <location>
        <begin position="141"/>
        <end position="162"/>
    </location>
</feature>
<dbReference type="InterPro" id="IPR000095">
    <property type="entry name" value="CRIB_dom"/>
</dbReference>
<dbReference type="Proteomes" id="UP001329825">
    <property type="component" value="Chromosome 2"/>
</dbReference>
<dbReference type="RefSeq" id="XP_062789902.1">
    <property type="nucleotide sequence ID" value="XM_062933851.1"/>
</dbReference>
<evidence type="ECO:0000313" key="3">
    <source>
        <dbReference type="EMBL" id="WRT65162.1"/>
    </source>
</evidence>
<reference evidence="3 4" key="1">
    <citation type="submission" date="2024-01" db="EMBL/GenBank/DDBJ databases">
        <title>Comparative genomics of Cryptococcus and Kwoniella reveals pathogenesis evolution and contrasting modes of karyotype evolution via chromosome fusion or intercentromeric recombination.</title>
        <authorList>
            <person name="Coelho M.A."/>
            <person name="David-Palma M."/>
            <person name="Shea T."/>
            <person name="Bowers K."/>
            <person name="McGinley-Smith S."/>
            <person name="Mohammad A.W."/>
            <person name="Gnirke A."/>
            <person name="Yurkov A.M."/>
            <person name="Nowrousian M."/>
            <person name="Sun S."/>
            <person name="Cuomo C.A."/>
            <person name="Heitman J."/>
        </authorList>
    </citation>
    <scope>NUCLEOTIDE SEQUENCE [LARGE SCALE GENOMIC DNA]</scope>
    <source>
        <strain evidence="3">CBS 11374</strain>
    </source>
</reference>
<accession>A0ABZ1CUX9</accession>
<feature type="compositionally biased region" description="Low complexity" evidence="1">
    <location>
        <begin position="640"/>
        <end position="651"/>
    </location>
</feature>
<dbReference type="GeneID" id="87954236"/>
<organism evidence="3 4">
    <name type="scientific">Kwoniella shivajii</name>
    <dbReference type="NCBI Taxonomy" id="564305"/>
    <lineage>
        <taxon>Eukaryota</taxon>
        <taxon>Fungi</taxon>
        <taxon>Dikarya</taxon>
        <taxon>Basidiomycota</taxon>
        <taxon>Agaricomycotina</taxon>
        <taxon>Tremellomycetes</taxon>
        <taxon>Tremellales</taxon>
        <taxon>Cryptococcaceae</taxon>
        <taxon>Kwoniella</taxon>
    </lineage>
</organism>
<feature type="region of interest" description="Disordered" evidence="1">
    <location>
        <begin position="190"/>
        <end position="215"/>
    </location>
</feature>
<dbReference type="EMBL" id="CP141882">
    <property type="protein sequence ID" value="WRT65162.1"/>
    <property type="molecule type" value="Genomic_DNA"/>
</dbReference>
<feature type="compositionally biased region" description="Polar residues" evidence="1">
    <location>
        <begin position="517"/>
        <end position="530"/>
    </location>
</feature>
<sequence>MLPPSIRSMSSDKALPSLPTNEFRLDLSGLPSIAGESGLGSGLDFHPKSSKPFPAQFIPVRSSPLSTRHPPISTPSILSLSPSNSTSSYPFPYVNHNYSTSTVTNQSTSTLIPSSPSISISTASPNLTTTPKKQVKFGKSSMSADSIKSDATSSNFPAEGLLGRKRSSGQLLSGLGKGLNRVGSVMRRNTEGSIPTLSPRKANGGTWRKGRRRKTDEWLGQDESWEKVDRQNVDNGDEGIGRPFNVEHDLHVSPDLSDLPESWLSSLKAQGLTESDLLLISASRRKQHHTQRVPLSSPLRTTSHTILTPLSTPSTSIFDISSVPTLSRTRGSPGLLKKFSFEITSSSSKKGLNTSTQHQPTRLLHTTSHLMEDQSRRTVDSFPISTISAIDPSDTGHQDNRHQEGQERNAESLGSSQLSPRREDCAPTRRSKRFSYQIREFRESTFGIGEEDEGEWCKGIFESTLINNVYSSPLKDRIPVPEETLLTLPYRTKSPSQVDINDKLPQSPPPPARPKQGQRTSSLTSLTFQAETERDEQRTPVVEPIPRESSESFGVHYTSLSKSSIGSDLITPSTSMKHDMDLKEKGGEYDFDDDDKQSGFLDGRVSKDGQAGKAVDNHINSLRSQGNFTLRKHHSNPHISLPASASPSRSSTPEHQCQHTTTKSDSNYPNQYHSSPKRGDKRIREQLSYSTFDTSPYRHTSEDELLDGLDKANPEERASIALSILSNRTSTSIHSLHELSQATVTTAYKLPRRHLDFHSSIPSMNRDNIVENTVKEEPRKGGAGEMLGLVEETSECSSFTLSTCGSEDNDGEAKDAMEALGEAARRLRGL</sequence>
<feature type="region of interest" description="Disordered" evidence="1">
    <location>
        <begin position="585"/>
        <end position="616"/>
    </location>
</feature>
<feature type="region of interest" description="Disordered" evidence="1">
    <location>
        <begin position="366"/>
        <end position="431"/>
    </location>
</feature>
<feature type="compositionally biased region" description="Polar residues" evidence="1">
    <location>
        <begin position="653"/>
        <end position="674"/>
    </location>
</feature>
<dbReference type="PROSITE" id="PS50108">
    <property type="entry name" value="CRIB"/>
    <property type="match status" value="1"/>
</dbReference>
<feature type="compositionally biased region" description="Polar residues" evidence="1">
    <location>
        <begin position="141"/>
        <end position="156"/>
    </location>
</feature>